<reference evidence="3" key="1">
    <citation type="journal article" date="2019" name="Int. J. Syst. Evol. Microbiol.">
        <title>The Global Catalogue of Microorganisms (GCM) 10K type strain sequencing project: providing services to taxonomists for standard genome sequencing and annotation.</title>
        <authorList>
            <consortium name="The Broad Institute Genomics Platform"/>
            <consortium name="The Broad Institute Genome Sequencing Center for Infectious Disease"/>
            <person name="Wu L."/>
            <person name="Ma J."/>
        </authorList>
    </citation>
    <scope>NUCLEOTIDE SEQUENCE [LARGE SCALE GENOMIC DNA]</scope>
    <source>
        <strain evidence="3">IBRC-M 10703</strain>
    </source>
</reference>
<dbReference type="InterPro" id="IPR036866">
    <property type="entry name" value="RibonucZ/Hydroxyglut_hydro"/>
</dbReference>
<sequence>MEQNNKQDTYMPMTSIKSGKLTQVAEDVHCFTNQIVNLYFVGHTENWVLVDAGMPKSYHKIMEQAETLFGENATPKALILTHGHFDHVGAAEELVEKWNIPVFAHPLELPFLTGEESYSYPDSSVEGGMVAKISDLFPEEPIHLGRNISPLPEDGTVPGMAGWKWLHTPGHTPGHVSFFRESDKALLAGDAFITVKQDELLKVVMQTKEVNGPPRYYTPDWDASEISVQKLAALHPTAAGTGHGIPIFGDELTAGLQKLVRNFKTIAVPDYGKYVENQAKDE</sequence>
<dbReference type="PANTHER" id="PTHR42951">
    <property type="entry name" value="METALLO-BETA-LACTAMASE DOMAIN-CONTAINING"/>
    <property type="match status" value="1"/>
</dbReference>
<comment type="caution">
    <text evidence="2">The sequence shown here is derived from an EMBL/GenBank/DDBJ whole genome shotgun (WGS) entry which is preliminary data.</text>
</comment>
<accession>A0ABV8GXP2</accession>
<dbReference type="InterPro" id="IPR001279">
    <property type="entry name" value="Metallo-B-lactamas"/>
</dbReference>
<evidence type="ECO:0000313" key="3">
    <source>
        <dbReference type="Proteomes" id="UP001595772"/>
    </source>
</evidence>
<protein>
    <submittedName>
        <fullName evidence="2">MBL fold metallo-hydrolase</fullName>
    </submittedName>
</protein>
<keyword evidence="3" id="KW-1185">Reference proteome</keyword>
<name>A0ABV8GXP2_9BACI</name>
<feature type="domain" description="Metallo-beta-lactamase" evidence="1">
    <location>
        <begin position="35"/>
        <end position="243"/>
    </location>
</feature>
<dbReference type="CDD" id="cd07721">
    <property type="entry name" value="yflN-like_MBL-fold"/>
    <property type="match status" value="1"/>
</dbReference>
<organism evidence="2 3">
    <name type="scientific">Oceanobacillus longus</name>
    <dbReference type="NCBI Taxonomy" id="930120"/>
    <lineage>
        <taxon>Bacteria</taxon>
        <taxon>Bacillati</taxon>
        <taxon>Bacillota</taxon>
        <taxon>Bacilli</taxon>
        <taxon>Bacillales</taxon>
        <taxon>Bacillaceae</taxon>
        <taxon>Oceanobacillus</taxon>
    </lineage>
</organism>
<dbReference type="Pfam" id="PF00753">
    <property type="entry name" value="Lactamase_B"/>
    <property type="match status" value="1"/>
</dbReference>
<dbReference type="SMART" id="SM00849">
    <property type="entry name" value="Lactamase_B"/>
    <property type="match status" value="1"/>
</dbReference>
<dbReference type="RefSeq" id="WP_379495939.1">
    <property type="nucleotide sequence ID" value="NZ_JBHSAO010000003.1"/>
</dbReference>
<dbReference type="EMBL" id="JBHSAO010000003">
    <property type="protein sequence ID" value="MFC4023432.1"/>
    <property type="molecule type" value="Genomic_DNA"/>
</dbReference>
<dbReference type="PANTHER" id="PTHR42951:SF17">
    <property type="entry name" value="METALLO-BETA-LACTAMASE DOMAIN-CONTAINING PROTEIN"/>
    <property type="match status" value="1"/>
</dbReference>
<evidence type="ECO:0000259" key="1">
    <source>
        <dbReference type="SMART" id="SM00849"/>
    </source>
</evidence>
<proteinExistence type="predicted"/>
<dbReference type="Gene3D" id="3.60.15.10">
    <property type="entry name" value="Ribonuclease Z/Hydroxyacylglutathione hydrolase-like"/>
    <property type="match status" value="1"/>
</dbReference>
<dbReference type="InterPro" id="IPR050855">
    <property type="entry name" value="NDM-1-like"/>
</dbReference>
<dbReference type="Proteomes" id="UP001595772">
    <property type="component" value="Unassembled WGS sequence"/>
</dbReference>
<evidence type="ECO:0000313" key="2">
    <source>
        <dbReference type="EMBL" id="MFC4023432.1"/>
    </source>
</evidence>
<dbReference type="SUPFAM" id="SSF56281">
    <property type="entry name" value="Metallo-hydrolase/oxidoreductase"/>
    <property type="match status" value="1"/>
</dbReference>
<gene>
    <name evidence="2" type="ORF">ACFOUV_06285</name>
</gene>